<dbReference type="AlphaFoldDB" id="A0A5J4YXL0"/>
<evidence type="ECO:0000313" key="10">
    <source>
        <dbReference type="Proteomes" id="UP000324585"/>
    </source>
</evidence>
<dbReference type="OrthoDB" id="760868at2759"/>
<keyword evidence="5" id="KW-0653">Protein transport</keyword>
<dbReference type="PROSITE" id="PS50166">
    <property type="entry name" value="IMPORTIN_B_NT"/>
    <property type="match status" value="1"/>
</dbReference>
<evidence type="ECO:0000259" key="8">
    <source>
        <dbReference type="PROSITE" id="PS50166"/>
    </source>
</evidence>
<feature type="domain" description="Importin N-terminal" evidence="8">
    <location>
        <begin position="36"/>
        <end position="112"/>
    </location>
</feature>
<keyword evidence="6" id="KW-0539">Nucleus</keyword>
<dbReference type="InterPro" id="IPR011989">
    <property type="entry name" value="ARM-like"/>
</dbReference>
<sequence length="1106" mass="124075">MARAQLRDKMQAHAMMEVATLLEGTLNADGEVRKSAEQRLLGMEQAPEYHSAFFLLLGEASVPLQIKQAAAVYFKNMVARQWAPEQLSKKAVGMQENDKALIRENLLEMMVVSAPRVRSQLAEALKTIVTSDLPARYPGLIPSFVASLQTNEPNRLDAVLLALRHVVKVYEFRNDSSTDGRGSRKTLDEIIDTLFPLLIQVLKPIQQQIETQMQAGDLVGCEPSILREKLVFKIFWSCTSFKLPAFVMRHPDHFDAWMCALMAAWKRPVPSSLMQDKDDDELLRMPEWKVKKWIGHIIHRFFQRYGDPKRLQDDESPDLCGFAESFLNSYAPHLTAAVVEVLAWPHTQHTRLSPRVANLALNFIEASVAPARTYLVLQPQIGPLLSKIIFPYLCMSAADLELWENDPIEYVRKSTDILEDFYSPRSAACSVLYTLSQLRAQKTILPFLNDLTQILFAYEQTKAAALAAPNGVTPGATEQGAKPDANGNPSSATSSAVMMQNADLRRLACQKDGVFTVVGNIKEKLLSNAKLTEAFKNMLIQYVIPEMQSEFGFLRARACWVMGQIALTDFDFFMTVPDLLMGVLDAILRQLQDPDFPVRVQAATELRHFLSNPSAASAVLPVLPNVLTQVCALIDEVDNTDIVTTIETIVERFSEHIVPYALPLCSKLTLAFIRASNAGEEEEESSLAAIQCVQALEAIIQSLAEKHEDPGERAAIMQSIERQILPVFRGMFEEERMDFFDDLLSLLSLLVYFSGCKEQNVGLSAEMWALYCGMIDSFNDWAFDFASTFVAPVDNFISNGTEQFLTGASPNGVPYVKMAFDMVMKLWEHPEMEDDAEEGCKIVEVMVLNCRGRINDVIVALLHAIVSRLRSAESPRLKMLLLSNFAACIYYDPVLTLSVIEGELKIADQVFGLWLSMLDSFERVHDKKLTLLALSTLLALPPAHAPPFLNHARSRVLHYCIVLVERIREQREERNAELTQPAFASAQAGGGRAALRSSNESERDFDDYEDADLNKVDLDYVQRIAEEAGVDLNRLAAIDNLDDDEDDYYDDELDDEGDFDSPIDDVDEELYLRQCFRSIRAEDQQILADALDAGQKAWLHQILSDG</sequence>
<dbReference type="OMA" id="WVAKTSW"/>
<comment type="caution">
    <text evidence="9">The sequence shown here is derived from an EMBL/GenBank/DDBJ whole genome shotgun (WGS) entry which is preliminary data.</text>
</comment>
<name>A0A5J4YXL0_PORPP</name>
<proteinExistence type="predicted"/>
<feature type="region of interest" description="Disordered" evidence="7">
    <location>
        <begin position="474"/>
        <end position="493"/>
    </location>
</feature>
<dbReference type="Proteomes" id="UP000324585">
    <property type="component" value="Unassembled WGS sequence"/>
</dbReference>
<dbReference type="InterPro" id="IPR001494">
    <property type="entry name" value="Importin-beta_N"/>
</dbReference>
<dbReference type="GO" id="GO:0031267">
    <property type="term" value="F:small GTPase binding"/>
    <property type="evidence" value="ECO:0007669"/>
    <property type="project" value="InterPro"/>
</dbReference>
<dbReference type="GO" id="GO:0005829">
    <property type="term" value="C:cytosol"/>
    <property type="evidence" value="ECO:0007669"/>
    <property type="project" value="TreeGrafter"/>
</dbReference>
<keyword evidence="4" id="KW-0963">Cytoplasm</keyword>
<dbReference type="PANTHER" id="PTHR10997:SF18">
    <property type="entry name" value="D-IMPORTIN 7_RANBP7"/>
    <property type="match status" value="1"/>
</dbReference>
<dbReference type="PANTHER" id="PTHR10997">
    <property type="entry name" value="IMPORTIN-7, 8, 11"/>
    <property type="match status" value="1"/>
</dbReference>
<evidence type="ECO:0000256" key="1">
    <source>
        <dbReference type="ARBA" id="ARBA00004123"/>
    </source>
</evidence>
<dbReference type="EMBL" id="VRMN01000003">
    <property type="protein sequence ID" value="KAA8496086.1"/>
    <property type="molecule type" value="Genomic_DNA"/>
</dbReference>
<dbReference type="Pfam" id="PF08506">
    <property type="entry name" value="Cse1"/>
    <property type="match status" value="1"/>
</dbReference>
<keyword evidence="10" id="KW-1185">Reference proteome</keyword>
<evidence type="ECO:0000256" key="2">
    <source>
        <dbReference type="ARBA" id="ARBA00004496"/>
    </source>
</evidence>
<dbReference type="SMART" id="SM00913">
    <property type="entry name" value="IBN_N"/>
    <property type="match status" value="1"/>
</dbReference>
<reference evidence="10" key="1">
    <citation type="journal article" date="2019" name="Nat. Commun.">
        <title>Expansion of phycobilisome linker gene families in mesophilic red algae.</title>
        <authorList>
            <person name="Lee J."/>
            <person name="Kim D."/>
            <person name="Bhattacharya D."/>
            <person name="Yoon H.S."/>
        </authorList>
    </citation>
    <scope>NUCLEOTIDE SEQUENCE [LARGE SCALE GENOMIC DNA]</scope>
    <source>
        <strain evidence="10">CCMP 1328</strain>
    </source>
</reference>
<dbReference type="InterPro" id="IPR016024">
    <property type="entry name" value="ARM-type_fold"/>
</dbReference>
<dbReference type="InterPro" id="IPR013713">
    <property type="entry name" value="XPO2_central"/>
</dbReference>
<dbReference type="Gene3D" id="1.25.10.10">
    <property type="entry name" value="Leucine-rich Repeat Variant"/>
    <property type="match status" value="1"/>
</dbReference>
<organism evidence="9 10">
    <name type="scientific">Porphyridium purpureum</name>
    <name type="common">Red alga</name>
    <name type="synonym">Porphyridium cruentum</name>
    <dbReference type="NCBI Taxonomy" id="35688"/>
    <lineage>
        <taxon>Eukaryota</taxon>
        <taxon>Rhodophyta</taxon>
        <taxon>Bangiophyceae</taxon>
        <taxon>Porphyridiales</taxon>
        <taxon>Porphyridiaceae</taxon>
        <taxon>Porphyridium</taxon>
    </lineage>
</organism>
<keyword evidence="3" id="KW-0813">Transport</keyword>
<evidence type="ECO:0000256" key="7">
    <source>
        <dbReference type="SAM" id="MobiDB-lite"/>
    </source>
</evidence>
<dbReference type="Pfam" id="PF03810">
    <property type="entry name" value="IBN_N"/>
    <property type="match status" value="1"/>
</dbReference>
<accession>A0A5J4YXL0</accession>
<dbReference type="GO" id="GO:0005635">
    <property type="term" value="C:nuclear envelope"/>
    <property type="evidence" value="ECO:0007669"/>
    <property type="project" value="TreeGrafter"/>
</dbReference>
<evidence type="ECO:0000256" key="5">
    <source>
        <dbReference type="ARBA" id="ARBA00022927"/>
    </source>
</evidence>
<protein>
    <submittedName>
        <fullName evidence="9">Importin beta-like SAD2</fullName>
    </submittedName>
</protein>
<evidence type="ECO:0000256" key="4">
    <source>
        <dbReference type="ARBA" id="ARBA00022490"/>
    </source>
</evidence>
<evidence type="ECO:0000256" key="3">
    <source>
        <dbReference type="ARBA" id="ARBA00022448"/>
    </source>
</evidence>
<evidence type="ECO:0000256" key="6">
    <source>
        <dbReference type="ARBA" id="ARBA00023242"/>
    </source>
</evidence>
<dbReference type="GO" id="GO:0006606">
    <property type="term" value="P:protein import into nucleus"/>
    <property type="evidence" value="ECO:0007669"/>
    <property type="project" value="TreeGrafter"/>
</dbReference>
<comment type="subcellular location">
    <subcellularLocation>
        <location evidence="2">Cytoplasm</location>
    </subcellularLocation>
    <subcellularLocation>
        <location evidence="1">Nucleus</location>
    </subcellularLocation>
</comment>
<gene>
    <name evidence="9" type="ORF">FVE85_2241</name>
</gene>
<dbReference type="SUPFAM" id="SSF48371">
    <property type="entry name" value="ARM repeat"/>
    <property type="match status" value="1"/>
</dbReference>
<evidence type="ECO:0000313" key="9">
    <source>
        <dbReference type="EMBL" id="KAA8496086.1"/>
    </source>
</evidence>